<comment type="caution">
    <text evidence="1">The sequence shown here is derived from an EMBL/GenBank/DDBJ whole genome shotgun (WGS) entry which is preliminary data.</text>
</comment>
<evidence type="ECO:0000313" key="2">
    <source>
        <dbReference type="Proteomes" id="UP000244013"/>
    </source>
</evidence>
<proteinExistence type="predicted"/>
<gene>
    <name evidence="1" type="ORF">C8J25_10557</name>
</gene>
<dbReference type="OrthoDB" id="7476470at2"/>
<dbReference type="AlphaFoldDB" id="A0A2T5U441"/>
<dbReference type="EMBL" id="QAYE01000005">
    <property type="protein sequence ID" value="PTW46279.1"/>
    <property type="molecule type" value="Genomic_DNA"/>
</dbReference>
<sequence length="72" mass="7947">MPDQDRIVAIGLLTQRDVFALGHDLSRVYPIDEMPCFGALLGAIDDADRAFHRARDAQRLAIPIQRSATTLA</sequence>
<accession>A0A2T5U441</accession>
<protein>
    <submittedName>
        <fullName evidence="1">Uncharacterized protein</fullName>
    </submittedName>
</protein>
<dbReference type="RefSeq" id="WP_107954376.1">
    <property type="nucleotide sequence ID" value="NZ_QAYE01000005.1"/>
</dbReference>
<reference evidence="1 2" key="1">
    <citation type="submission" date="2018-04" db="EMBL/GenBank/DDBJ databases">
        <title>Genomic Encyclopedia of Type Strains, Phase III (KMG-III): the genomes of soil and plant-associated and newly described type strains.</title>
        <authorList>
            <person name="Whitman W."/>
        </authorList>
    </citation>
    <scope>NUCLEOTIDE SEQUENCE [LARGE SCALE GENOMIC DNA]</scope>
    <source>
        <strain evidence="1 2">MA-olki</strain>
    </source>
</reference>
<dbReference type="Proteomes" id="UP000244013">
    <property type="component" value="Unassembled WGS sequence"/>
</dbReference>
<evidence type="ECO:0000313" key="1">
    <source>
        <dbReference type="EMBL" id="PTW46279.1"/>
    </source>
</evidence>
<dbReference type="GeneID" id="91006114"/>
<name>A0A2T5U441_9SPHN</name>
<organism evidence="1 2">
    <name type="scientific">Sphingomonas faeni</name>
    <dbReference type="NCBI Taxonomy" id="185950"/>
    <lineage>
        <taxon>Bacteria</taxon>
        <taxon>Pseudomonadati</taxon>
        <taxon>Pseudomonadota</taxon>
        <taxon>Alphaproteobacteria</taxon>
        <taxon>Sphingomonadales</taxon>
        <taxon>Sphingomonadaceae</taxon>
        <taxon>Sphingomonas</taxon>
    </lineage>
</organism>